<proteinExistence type="predicted"/>
<organism evidence="1 2">
    <name type="scientific">Erwinia amylovora (strain CFBP1430)</name>
    <dbReference type="NCBI Taxonomy" id="665029"/>
    <lineage>
        <taxon>Bacteria</taxon>
        <taxon>Pseudomonadati</taxon>
        <taxon>Pseudomonadota</taxon>
        <taxon>Gammaproteobacteria</taxon>
        <taxon>Enterobacterales</taxon>
        <taxon>Erwiniaceae</taxon>
        <taxon>Erwinia</taxon>
    </lineage>
</organism>
<dbReference type="AlphaFoldDB" id="D4I2J1"/>
<reference evidence="1 2" key="1">
    <citation type="journal article" date="2010" name="Mol. Plant Microbe Interact.">
        <title>Complete genome sequence of the fire blight pathogen Erwinia amylovora CFBP 1430 and comparison to other Erwinia spp.</title>
        <authorList>
            <person name="Smits T.H."/>
            <person name="Rezzonico F."/>
            <person name="Kamber T."/>
            <person name="Blom J."/>
            <person name="Goesmann A."/>
            <person name="Frey J.E."/>
            <person name="Duffy B."/>
        </authorList>
    </citation>
    <scope>NUCLEOTIDE SEQUENCE [LARGE SCALE GENOMIC DNA]</scope>
    <source>
        <strain evidence="2">CFBP1430</strain>
    </source>
</reference>
<dbReference type="KEGG" id="eam:EAMY_1747"/>
<name>D4I2J1_ERWAC</name>
<protein>
    <submittedName>
        <fullName evidence="1">Uncharacterized protein</fullName>
    </submittedName>
</protein>
<dbReference type="STRING" id="665029.EAMY_1747"/>
<gene>
    <name evidence="1" type="ordered locus">EAMY_1747</name>
</gene>
<evidence type="ECO:0000313" key="2">
    <source>
        <dbReference type="Proteomes" id="UP000001841"/>
    </source>
</evidence>
<accession>D4I2J1</accession>
<sequence>MHNKIKICSGVEHYGVATVYLASNRLRTQILT</sequence>
<dbReference type="HOGENOM" id="CLU_3389344_0_0_6"/>
<evidence type="ECO:0000313" key="1">
    <source>
        <dbReference type="EMBL" id="CBA20697.1"/>
    </source>
</evidence>
<dbReference type="EMBL" id="FN434113">
    <property type="protein sequence ID" value="CBA20697.1"/>
    <property type="molecule type" value="Genomic_DNA"/>
</dbReference>
<dbReference type="Proteomes" id="UP000001841">
    <property type="component" value="Chromosome"/>
</dbReference>